<organism evidence="1 2">
    <name type="scientific">Wickerhamomyces pijperi</name>
    <name type="common">Yeast</name>
    <name type="synonym">Pichia pijperi</name>
    <dbReference type="NCBI Taxonomy" id="599730"/>
    <lineage>
        <taxon>Eukaryota</taxon>
        <taxon>Fungi</taxon>
        <taxon>Dikarya</taxon>
        <taxon>Ascomycota</taxon>
        <taxon>Saccharomycotina</taxon>
        <taxon>Saccharomycetes</taxon>
        <taxon>Phaffomycetales</taxon>
        <taxon>Wickerhamomycetaceae</taxon>
        <taxon>Wickerhamomyces</taxon>
    </lineage>
</organism>
<reference evidence="1" key="1">
    <citation type="journal article" date="2021" name="Open Biol.">
        <title>Shared evolutionary footprints suggest mitochondrial oxidative damage underlies multiple complex I losses in fungi.</title>
        <authorList>
            <person name="Schikora-Tamarit M.A."/>
            <person name="Marcet-Houben M."/>
            <person name="Nosek J."/>
            <person name="Gabaldon T."/>
        </authorList>
    </citation>
    <scope>NUCLEOTIDE SEQUENCE</scope>
    <source>
        <strain evidence="1">CBS2887</strain>
    </source>
</reference>
<dbReference type="EMBL" id="JAEUBG010003831">
    <property type="protein sequence ID" value="KAH3682257.1"/>
    <property type="molecule type" value="Genomic_DNA"/>
</dbReference>
<reference evidence="1" key="2">
    <citation type="submission" date="2021-01" db="EMBL/GenBank/DDBJ databases">
        <authorList>
            <person name="Schikora-Tamarit M.A."/>
        </authorList>
    </citation>
    <scope>NUCLEOTIDE SEQUENCE</scope>
    <source>
        <strain evidence="1">CBS2887</strain>
    </source>
</reference>
<dbReference type="Proteomes" id="UP000774326">
    <property type="component" value="Unassembled WGS sequence"/>
</dbReference>
<name>A0A9P8Q361_WICPI</name>
<sequence>MQRSIWNFMGLTPFFNSGHVVVQLQTTFPGQVVSLDDKVVETDVVNVSQQLDDDLVDDLRLNKVVLHGPVNVVEEAQNVIHLSLVRPNLHMSLMMIMMILAGNNTSFLERSAMTELNGIFRFFKRPFKISLCNVLASDNKDTNSLEMADNEDIVDSTSSLVLVMEMTDICCGEIIEASV</sequence>
<protein>
    <submittedName>
        <fullName evidence="1">Uncharacterized protein</fullName>
    </submittedName>
</protein>
<evidence type="ECO:0000313" key="2">
    <source>
        <dbReference type="Proteomes" id="UP000774326"/>
    </source>
</evidence>
<gene>
    <name evidence="1" type="ORF">WICPIJ_006767</name>
</gene>
<dbReference type="AlphaFoldDB" id="A0A9P8Q361"/>
<proteinExistence type="predicted"/>
<evidence type="ECO:0000313" key="1">
    <source>
        <dbReference type="EMBL" id="KAH3682257.1"/>
    </source>
</evidence>
<comment type="caution">
    <text evidence="1">The sequence shown here is derived from an EMBL/GenBank/DDBJ whole genome shotgun (WGS) entry which is preliminary data.</text>
</comment>
<keyword evidence="2" id="KW-1185">Reference proteome</keyword>
<accession>A0A9P8Q361</accession>